<sequence length="702" mass="78193">MHHVSLVADGYPYALPMNKSACTLLLLFGFLLHLDFLMAQPPADSAFAPRKRVAVVLSGGGAKGVAHIGVLKVIERAGIPVDVVTGTSMGSIVGGLYSCGWNAAALDSVVRRQDWAFLLSDRSVYYDQDLSNRKKQNTYLFSKTFIRGQKVQAASGGIIEGRNLSRLFNRLTAGYNDSLSFDSLPIPFACVATNIVDYAEVDFHHGRLPVAMRASMAIPAAFSPVRMGDMVLVDGGLRNNYPADIARRMGADFIIGSTVQGAPRTADDLTNGASVIGQIIDVNCKNKYDDNLAITDIPIRVNTTGYSVASFTSAAIDTLIRRGEAEAMHHWDELMALKQRLGLPADFRPVQRSPHPEALLPVVFADSAAAIRPSHDKIRGSIGVRFDTEEMVALQLNGAYTAAARPFNAETTLRLGRNIMWAVQTSLKPEGFLEVALRYTLRHNSLNVYEGGSNDYSITYNQHQARLSLLNISVRNLAMDVSARWDFYNYHKILVSSRLGTEGFKMPDAHFFSYHANLHYNSEDDWNFPTRGAKFQTEYAYVTDNFAQYDGGIGFSELSASWRMSFGLSRHLTLQPMFYGRMLFGRDIPHIRRNLIGGQWFGHYIDQQMPFVGVHHVEFVDRQFAALQLKLQEQLTTNNFVLFKAVWGQQADKPRRLLDRTPLLGWQLAYFYRTLLGPVGASLGYSNKSRGADFFINLGFEF</sequence>
<dbReference type="SUPFAM" id="SSF52151">
    <property type="entry name" value="FabD/lysophospholipase-like"/>
    <property type="match status" value="1"/>
</dbReference>
<keyword evidence="3 4" id="KW-0443">Lipid metabolism</keyword>
<keyword evidence="2 4" id="KW-0442">Lipid degradation</keyword>
<feature type="short sequence motif" description="GXSXG" evidence="4">
    <location>
        <begin position="86"/>
        <end position="90"/>
    </location>
</feature>
<dbReference type="InterPro" id="IPR043864">
    <property type="entry name" value="Omp85-like_dom"/>
</dbReference>
<dbReference type="CDD" id="cd07205">
    <property type="entry name" value="Pat_PNPLA6_PNPLA7_NTE1_like"/>
    <property type="match status" value="1"/>
</dbReference>
<evidence type="ECO:0000256" key="2">
    <source>
        <dbReference type="ARBA" id="ARBA00022963"/>
    </source>
</evidence>
<keyword evidence="1 4" id="KW-0378">Hydrolase</keyword>
<feature type="active site" description="Nucleophile" evidence="4">
    <location>
        <position position="88"/>
    </location>
</feature>
<feature type="active site" description="Proton acceptor" evidence="4">
    <location>
        <position position="234"/>
    </location>
</feature>
<name>A0ABV5ZGW5_9BACT</name>
<evidence type="ECO:0000259" key="5">
    <source>
        <dbReference type="PROSITE" id="PS51635"/>
    </source>
</evidence>
<comment type="caution">
    <text evidence="6">The sequence shown here is derived from an EMBL/GenBank/DDBJ whole genome shotgun (WGS) entry which is preliminary data.</text>
</comment>
<feature type="short sequence motif" description="GXGXXG" evidence="4">
    <location>
        <begin position="59"/>
        <end position="64"/>
    </location>
</feature>
<evidence type="ECO:0000256" key="3">
    <source>
        <dbReference type="ARBA" id="ARBA00023098"/>
    </source>
</evidence>
<keyword evidence="7" id="KW-1185">Reference proteome</keyword>
<evidence type="ECO:0000313" key="6">
    <source>
        <dbReference type="EMBL" id="MFB9896611.1"/>
    </source>
</evidence>
<organism evidence="6 7">
    <name type="scientific">Hallella seregens ATCC 51272</name>
    <dbReference type="NCBI Taxonomy" id="1336250"/>
    <lineage>
        <taxon>Bacteria</taxon>
        <taxon>Pseudomonadati</taxon>
        <taxon>Bacteroidota</taxon>
        <taxon>Bacteroidia</taxon>
        <taxon>Bacteroidales</taxon>
        <taxon>Prevotellaceae</taxon>
        <taxon>Hallella</taxon>
    </lineage>
</organism>
<dbReference type="RefSeq" id="WP_027952515.1">
    <property type="nucleotide sequence ID" value="NZ_JADU01000020.1"/>
</dbReference>
<dbReference type="EMBL" id="JBHLZF010000001">
    <property type="protein sequence ID" value="MFB9896611.1"/>
    <property type="molecule type" value="Genomic_DNA"/>
</dbReference>
<dbReference type="PANTHER" id="PTHR14226:SF76">
    <property type="entry name" value="NTE FAMILY PROTEIN RSSA"/>
    <property type="match status" value="1"/>
</dbReference>
<gene>
    <name evidence="6" type="ORF">ACFFK8_01925</name>
</gene>
<dbReference type="Pfam" id="PF01734">
    <property type="entry name" value="Patatin"/>
    <property type="match status" value="1"/>
</dbReference>
<reference evidence="6 7" key="1">
    <citation type="submission" date="2024-09" db="EMBL/GenBank/DDBJ databases">
        <authorList>
            <person name="Sun Q."/>
            <person name="Mori K."/>
        </authorList>
    </citation>
    <scope>NUCLEOTIDE SEQUENCE [LARGE SCALE GENOMIC DNA]</scope>
    <source>
        <strain evidence="6 7">ATCC 51272</strain>
    </source>
</reference>
<dbReference type="Proteomes" id="UP001589688">
    <property type="component" value="Unassembled WGS sequence"/>
</dbReference>
<dbReference type="Gene3D" id="3.40.1090.10">
    <property type="entry name" value="Cytosolic phospholipase A2 catalytic domain"/>
    <property type="match status" value="2"/>
</dbReference>
<dbReference type="PROSITE" id="PS51635">
    <property type="entry name" value="PNPLA"/>
    <property type="match status" value="1"/>
</dbReference>
<evidence type="ECO:0000256" key="4">
    <source>
        <dbReference type="PROSITE-ProRule" id="PRU01161"/>
    </source>
</evidence>
<evidence type="ECO:0000256" key="1">
    <source>
        <dbReference type="ARBA" id="ARBA00022801"/>
    </source>
</evidence>
<feature type="short sequence motif" description="DGA/G" evidence="4">
    <location>
        <begin position="234"/>
        <end position="236"/>
    </location>
</feature>
<dbReference type="InterPro" id="IPR016035">
    <property type="entry name" value="Acyl_Trfase/lysoPLipase"/>
</dbReference>
<evidence type="ECO:0000313" key="7">
    <source>
        <dbReference type="Proteomes" id="UP001589688"/>
    </source>
</evidence>
<dbReference type="PANTHER" id="PTHR14226">
    <property type="entry name" value="NEUROPATHY TARGET ESTERASE/SWISS CHEESE D.MELANOGASTER"/>
    <property type="match status" value="1"/>
</dbReference>
<proteinExistence type="predicted"/>
<accession>A0ABV5ZGW5</accession>
<protein>
    <submittedName>
        <fullName evidence="6">Patatin-like phospholipase family protein</fullName>
    </submittedName>
</protein>
<dbReference type="InterPro" id="IPR050301">
    <property type="entry name" value="NTE"/>
</dbReference>
<feature type="domain" description="PNPLA" evidence="5">
    <location>
        <begin position="55"/>
        <end position="247"/>
    </location>
</feature>
<dbReference type="InterPro" id="IPR002641">
    <property type="entry name" value="PNPLA_dom"/>
</dbReference>
<dbReference type="Pfam" id="PF19143">
    <property type="entry name" value="Omp85_2"/>
    <property type="match status" value="1"/>
</dbReference>